<dbReference type="Proteomes" id="UP000291084">
    <property type="component" value="Chromosome 1"/>
</dbReference>
<evidence type="ECO:0000313" key="1">
    <source>
        <dbReference type="EMBL" id="BAT74303.1"/>
    </source>
</evidence>
<accession>A0A0S3R1A3</accession>
<dbReference type="AlphaFoldDB" id="A0A0S3R1A3"/>
<reference evidence="1 2" key="1">
    <citation type="journal article" date="2015" name="Sci. Rep.">
        <title>The power of single molecule real-time sequencing technology in the de novo assembly of a eukaryotic genome.</title>
        <authorList>
            <person name="Sakai H."/>
            <person name="Naito K."/>
            <person name="Ogiso-Tanaka E."/>
            <person name="Takahashi Y."/>
            <person name="Iseki K."/>
            <person name="Muto C."/>
            <person name="Satou K."/>
            <person name="Teruya K."/>
            <person name="Shiroma A."/>
            <person name="Shimoji M."/>
            <person name="Hirano T."/>
            <person name="Itoh T."/>
            <person name="Kaga A."/>
            <person name="Tomooka N."/>
        </authorList>
    </citation>
    <scope>NUCLEOTIDE SEQUENCE [LARGE SCALE GENOMIC DNA]</scope>
    <source>
        <strain evidence="2">cv. Shumari</strain>
    </source>
</reference>
<organism evidence="1 2">
    <name type="scientific">Vigna angularis var. angularis</name>
    <dbReference type="NCBI Taxonomy" id="157739"/>
    <lineage>
        <taxon>Eukaryota</taxon>
        <taxon>Viridiplantae</taxon>
        <taxon>Streptophyta</taxon>
        <taxon>Embryophyta</taxon>
        <taxon>Tracheophyta</taxon>
        <taxon>Spermatophyta</taxon>
        <taxon>Magnoliopsida</taxon>
        <taxon>eudicotyledons</taxon>
        <taxon>Gunneridae</taxon>
        <taxon>Pentapetalae</taxon>
        <taxon>rosids</taxon>
        <taxon>fabids</taxon>
        <taxon>Fabales</taxon>
        <taxon>Fabaceae</taxon>
        <taxon>Papilionoideae</taxon>
        <taxon>50 kb inversion clade</taxon>
        <taxon>NPAAA clade</taxon>
        <taxon>indigoferoid/millettioid clade</taxon>
        <taxon>Phaseoleae</taxon>
        <taxon>Vigna</taxon>
    </lineage>
</organism>
<dbReference type="EMBL" id="AP015034">
    <property type="protein sequence ID" value="BAT74303.1"/>
    <property type="molecule type" value="Genomic_DNA"/>
</dbReference>
<proteinExistence type="predicted"/>
<feature type="non-terminal residue" evidence="1">
    <location>
        <position position="71"/>
    </location>
</feature>
<gene>
    <name evidence="1" type="primary">Vigan.01G194300</name>
    <name evidence="1" type="ORF">VIGAN_01194300</name>
</gene>
<protein>
    <submittedName>
        <fullName evidence="1">Uncharacterized protein</fullName>
    </submittedName>
</protein>
<name>A0A0S3R1A3_PHAAN</name>
<keyword evidence="2" id="KW-1185">Reference proteome</keyword>
<sequence>MKTTERLTQNCMPHPKRKSKAWKRKHNPHYVVCGDFNSRIIIFQVRKPIQSHLAFSINYHTPFWKPCSFNS</sequence>
<evidence type="ECO:0000313" key="2">
    <source>
        <dbReference type="Proteomes" id="UP000291084"/>
    </source>
</evidence>